<dbReference type="AlphaFoldDB" id="A0A4D6MQM4"/>
<dbReference type="EMBL" id="CP039352">
    <property type="protein sequence ID" value="QCE02207.1"/>
    <property type="molecule type" value="Genomic_DNA"/>
</dbReference>
<accession>A0A4D6MQM4</accession>
<protein>
    <submittedName>
        <fullName evidence="1">Peptidyl-prolyl cis-trans isomerase PASTICCINO1</fullName>
    </submittedName>
</protein>
<name>A0A4D6MQM4_VIGUN</name>
<proteinExistence type="predicted"/>
<dbReference type="Proteomes" id="UP000501690">
    <property type="component" value="Linkage Group LG8"/>
</dbReference>
<dbReference type="GO" id="GO:0016853">
    <property type="term" value="F:isomerase activity"/>
    <property type="evidence" value="ECO:0007669"/>
    <property type="project" value="UniProtKB-KW"/>
</dbReference>
<keyword evidence="2" id="KW-1185">Reference proteome</keyword>
<keyword evidence="1" id="KW-0413">Isomerase</keyword>
<reference evidence="1 2" key="1">
    <citation type="submission" date="2019-04" db="EMBL/GenBank/DDBJ databases">
        <title>An improved genome assembly and genetic linkage map for asparagus bean, Vigna unguiculata ssp. sesquipedialis.</title>
        <authorList>
            <person name="Xia Q."/>
            <person name="Zhang R."/>
            <person name="Dong Y."/>
        </authorList>
    </citation>
    <scope>NUCLEOTIDE SEQUENCE [LARGE SCALE GENOMIC DNA]</scope>
    <source>
        <tissue evidence="1">Leaf</tissue>
    </source>
</reference>
<sequence length="87" mass="10035">MALEALITCSLDYAYGMLLRPLNVPEGVHIQGEIELLSFKTQKNRMRLDFEIMGNEVESMRNMDDKLFKQGKYKLAKGKIRQVASRI</sequence>
<evidence type="ECO:0000313" key="1">
    <source>
        <dbReference type="EMBL" id="QCE02207.1"/>
    </source>
</evidence>
<organism evidence="1 2">
    <name type="scientific">Vigna unguiculata</name>
    <name type="common">Cowpea</name>
    <dbReference type="NCBI Taxonomy" id="3917"/>
    <lineage>
        <taxon>Eukaryota</taxon>
        <taxon>Viridiplantae</taxon>
        <taxon>Streptophyta</taxon>
        <taxon>Embryophyta</taxon>
        <taxon>Tracheophyta</taxon>
        <taxon>Spermatophyta</taxon>
        <taxon>Magnoliopsida</taxon>
        <taxon>eudicotyledons</taxon>
        <taxon>Gunneridae</taxon>
        <taxon>Pentapetalae</taxon>
        <taxon>rosids</taxon>
        <taxon>fabids</taxon>
        <taxon>Fabales</taxon>
        <taxon>Fabaceae</taxon>
        <taxon>Papilionoideae</taxon>
        <taxon>50 kb inversion clade</taxon>
        <taxon>NPAAA clade</taxon>
        <taxon>indigoferoid/millettioid clade</taxon>
        <taxon>Phaseoleae</taxon>
        <taxon>Vigna</taxon>
    </lineage>
</organism>
<evidence type="ECO:0000313" key="2">
    <source>
        <dbReference type="Proteomes" id="UP000501690"/>
    </source>
</evidence>
<gene>
    <name evidence="1" type="ORF">DEO72_LG8g218</name>
</gene>